<dbReference type="Gene3D" id="3.90.550.20">
    <property type="match status" value="1"/>
</dbReference>
<evidence type="ECO:0008006" key="3">
    <source>
        <dbReference type="Google" id="ProtNLM"/>
    </source>
</evidence>
<dbReference type="Proteomes" id="UP001185728">
    <property type="component" value="Unassembled WGS sequence"/>
</dbReference>
<dbReference type="EMBL" id="JAWLUK010000001">
    <property type="protein sequence ID" value="MDV7176137.1"/>
    <property type="molecule type" value="Genomic_DNA"/>
</dbReference>
<protein>
    <recommendedName>
        <fullName evidence="3">Capsular biosynthesis protein</fullName>
    </recommendedName>
</protein>
<evidence type="ECO:0000313" key="1">
    <source>
        <dbReference type="EMBL" id="MDV7176137.1"/>
    </source>
</evidence>
<comment type="caution">
    <text evidence="1">The sequence shown here is derived from an EMBL/GenBank/DDBJ whole genome shotgun (WGS) entry which is preliminary data.</text>
</comment>
<proteinExistence type="predicted"/>
<reference evidence="1" key="1">
    <citation type="submission" date="2023-10" db="EMBL/GenBank/DDBJ databases">
        <title>Development of a sustainable strategy for remediation of hydrocarbon-contaminated territories based on the waste exchange concept.</title>
        <authorList>
            <person name="Krivoruchko A."/>
        </authorList>
    </citation>
    <scope>NUCLEOTIDE SEQUENCE</scope>
    <source>
        <strain evidence="1">IEGM 1325</strain>
    </source>
</reference>
<dbReference type="AlphaFoldDB" id="A0AAP5T4X9"/>
<sequence length="229" mass="25781">MEPPADTSPSELPRRVFVVWTGENQMTANRVRNFNRLREVIEVPVVLVTPATLQEWLVPGHPLHPAYKYLSLVHRSDYLRAYLMHHHGGGYIDLKAPIGSWEAAFDRAQADSTAWVSAYGEVNAKASARFPGPMGRDIALHWKRLVGPGAMIVRSHTSFTGEWLREVERRLGSLAGRLAENPGDVRLGGSGYPVSWTDLLGKVYQPLQLKYFHHIRVDNDLLVGFSDYQ</sequence>
<name>A0AAP5T4X9_9MICC</name>
<gene>
    <name evidence="1" type="ORF">R4064_00540</name>
</gene>
<evidence type="ECO:0000313" key="2">
    <source>
        <dbReference type="Proteomes" id="UP001185728"/>
    </source>
</evidence>
<accession>A0AAP5T4X9</accession>
<dbReference type="RefSeq" id="WP_317676340.1">
    <property type="nucleotide sequence ID" value="NZ_JAWLUK010000001.1"/>
</dbReference>
<organism evidence="1 2">
    <name type="scientific">Micrococcus yunnanensis</name>
    <dbReference type="NCBI Taxonomy" id="566027"/>
    <lineage>
        <taxon>Bacteria</taxon>
        <taxon>Bacillati</taxon>
        <taxon>Actinomycetota</taxon>
        <taxon>Actinomycetes</taxon>
        <taxon>Micrococcales</taxon>
        <taxon>Micrococcaceae</taxon>
        <taxon>Micrococcus</taxon>
    </lineage>
</organism>